<dbReference type="InterPro" id="IPR010730">
    <property type="entry name" value="HET"/>
</dbReference>
<dbReference type="Pfam" id="PF06985">
    <property type="entry name" value="HET"/>
    <property type="match status" value="1"/>
</dbReference>
<gene>
    <name evidence="2" type="ORF">FJTKL_15043</name>
</gene>
<proteinExistence type="predicted"/>
<protein>
    <recommendedName>
        <fullName evidence="1">Heterokaryon incompatibility domain-containing protein</fullName>
    </recommendedName>
</protein>
<name>A0ABR4E682_9PEZI</name>
<comment type="caution">
    <text evidence="2">The sequence shown here is derived from an EMBL/GenBank/DDBJ whole genome shotgun (WGS) entry which is preliminary data.</text>
</comment>
<evidence type="ECO:0000313" key="2">
    <source>
        <dbReference type="EMBL" id="KAL2277908.1"/>
    </source>
</evidence>
<evidence type="ECO:0000313" key="3">
    <source>
        <dbReference type="Proteomes" id="UP001600888"/>
    </source>
</evidence>
<organism evidence="2 3">
    <name type="scientific">Diaporthe vaccinii</name>
    <dbReference type="NCBI Taxonomy" id="105482"/>
    <lineage>
        <taxon>Eukaryota</taxon>
        <taxon>Fungi</taxon>
        <taxon>Dikarya</taxon>
        <taxon>Ascomycota</taxon>
        <taxon>Pezizomycotina</taxon>
        <taxon>Sordariomycetes</taxon>
        <taxon>Sordariomycetidae</taxon>
        <taxon>Diaporthales</taxon>
        <taxon>Diaporthaceae</taxon>
        <taxon>Diaporthe</taxon>
        <taxon>Diaporthe eres species complex</taxon>
    </lineage>
</organism>
<dbReference type="Proteomes" id="UP001600888">
    <property type="component" value="Unassembled WGS sequence"/>
</dbReference>
<dbReference type="PANTHER" id="PTHR33112">
    <property type="entry name" value="DOMAIN PROTEIN, PUTATIVE-RELATED"/>
    <property type="match status" value="1"/>
</dbReference>
<keyword evidence="3" id="KW-1185">Reference proteome</keyword>
<reference evidence="2 3" key="1">
    <citation type="submission" date="2024-03" db="EMBL/GenBank/DDBJ databases">
        <title>A high-quality draft genome sequence of Diaporthe vaccinii, a causative agent of upright dieback and viscid rot disease in cranberry plants.</title>
        <authorList>
            <person name="Sarrasin M."/>
            <person name="Lang B.F."/>
            <person name="Burger G."/>
        </authorList>
    </citation>
    <scope>NUCLEOTIDE SEQUENCE [LARGE SCALE GENOMIC DNA]</scope>
    <source>
        <strain evidence="2 3">IS7</strain>
    </source>
</reference>
<sequence>MVHAGPGPDDRSVLDFDELHQWRLELLLTLTTSRDRPVYVGKQRIGRFDIDRDLDSPDTYQLSRGWLNECLSSHPECSLSELPRLPTRVLDVQAEGASEGCRIVQSMGSTGKYAALSHCLGGVITPVLCEGTIRDFLEDLPVSQLAANFHDTVKIVRELGLRYLWIDSLCILQDSALDWQVESASMAAAYQNAAVTIYASMSPGSKHGIFPRKASSAGTPKPNKVSVPVFPHGDDKQFVEVQRLEEIEDEDLWKLDVMSPLAILGWCLQELILSPRSLFCGKKQLYWQCLHGYEAADGLPRSPGVRMTTSEYREIIRQIHSARKPSREEVLSEYYTLASKYSYRNLSYGSDKLLALTGLTSQLCAAVGREYIAGLWTCDITSGLIWRSVGPCATHAEKYRAPSWSWAVTDEKIGFGFTGFRPPGKWAAELVDHEVELVDPSNPYGQVTSAQLTIRALTKRFVRSAQRVAPTDNISYHEVGTVRFDNNVREDQRQTGTCPVVIVTSANDDFLVSTLKSSEAAGGLVTDLDKSQFIASEHLAVVIDSFQGIFSCLILRRVGESSAGLW</sequence>
<dbReference type="EMBL" id="JBAWTH010000092">
    <property type="protein sequence ID" value="KAL2277908.1"/>
    <property type="molecule type" value="Genomic_DNA"/>
</dbReference>
<feature type="domain" description="Heterokaryon incompatibility" evidence="1">
    <location>
        <begin position="113"/>
        <end position="270"/>
    </location>
</feature>
<accession>A0ABR4E682</accession>
<dbReference type="PANTHER" id="PTHR33112:SF16">
    <property type="entry name" value="HETEROKARYON INCOMPATIBILITY DOMAIN-CONTAINING PROTEIN"/>
    <property type="match status" value="1"/>
</dbReference>
<evidence type="ECO:0000259" key="1">
    <source>
        <dbReference type="Pfam" id="PF06985"/>
    </source>
</evidence>